<dbReference type="RefSeq" id="WP_073036156.1">
    <property type="nucleotide sequence ID" value="NZ_BMLR01000008.1"/>
</dbReference>
<gene>
    <name evidence="2" type="ORF">SAMN05444398_11226</name>
</gene>
<accession>A0A1M7H8A5</accession>
<evidence type="ECO:0000313" key="2">
    <source>
        <dbReference type="EMBL" id="SHM24586.1"/>
    </source>
</evidence>
<dbReference type="Pfam" id="PF13403">
    <property type="entry name" value="Hint_2"/>
    <property type="match status" value="1"/>
</dbReference>
<organism evidence="2 3">
    <name type="scientific">Roseovarius pacificus</name>
    <dbReference type="NCBI Taxonomy" id="337701"/>
    <lineage>
        <taxon>Bacteria</taxon>
        <taxon>Pseudomonadati</taxon>
        <taxon>Pseudomonadota</taxon>
        <taxon>Alphaproteobacteria</taxon>
        <taxon>Rhodobacterales</taxon>
        <taxon>Roseobacteraceae</taxon>
        <taxon>Roseovarius</taxon>
    </lineage>
</organism>
<evidence type="ECO:0000313" key="3">
    <source>
        <dbReference type="Proteomes" id="UP000183974"/>
    </source>
</evidence>
<keyword evidence="3" id="KW-1185">Reference proteome</keyword>
<evidence type="ECO:0000259" key="1">
    <source>
        <dbReference type="Pfam" id="PF13403"/>
    </source>
</evidence>
<dbReference type="EMBL" id="FRBR01000012">
    <property type="protein sequence ID" value="SHM24586.1"/>
    <property type="molecule type" value="Genomic_DNA"/>
</dbReference>
<name>A0A1M7H8A5_9RHOB</name>
<feature type="domain" description="Hedgehog/Intein (Hint)" evidence="1">
    <location>
        <begin position="178"/>
        <end position="314"/>
    </location>
</feature>
<dbReference type="AlphaFoldDB" id="A0A1M7H8A5"/>
<dbReference type="Proteomes" id="UP000183974">
    <property type="component" value="Unassembled WGS sequence"/>
</dbReference>
<sequence length="361" mass="39620">MGWVAIASRYGGRFAADGLERASSGEGCSDMRLMPRGTLLLETRLSPDGRPQTLLSFQRNYPWPGSFCLRALPCGGIILVEAQGEDIRHATLPHRPDGRMDTVRLTHSWDAPARWGQLTLERPESGSLHSVDLPPPHPMLMAEIAAVATDPERRVMDRDVDFFAVSDRIEPVGPMPTLTSQVPIATAMGERKAGDLRRGDVVRTEHGQTVPVLRTVSRTVPALGSFRPVRLRAPYFGLRRDIVVAPQQRLVIGGSQVEYMFGREAVLVPAQYLVNGVSALYAKGPELVTYHHLLLPGHEAIIAAGCAVESLYVGRLRRKPGQLARSVLAQADRARLPEHAKPVWPVLKPFEAITLALERAA</sequence>
<dbReference type="InterPro" id="IPR036844">
    <property type="entry name" value="Hint_dom_sf"/>
</dbReference>
<reference evidence="2 3" key="1">
    <citation type="submission" date="2016-11" db="EMBL/GenBank/DDBJ databases">
        <authorList>
            <person name="Jaros S."/>
            <person name="Januszkiewicz K."/>
            <person name="Wedrychowicz H."/>
        </authorList>
    </citation>
    <scope>NUCLEOTIDE SEQUENCE [LARGE SCALE GENOMIC DNA]</scope>
    <source>
        <strain evidence="2 3">DSM 29589</strain>
    </source>
</reference>
<dbReference type="SUPFAM" id="SSF51294">
    <property type="entry name" value="Hedgehog/intein (Hint) domain"/>
    <property type="match status" value="1"/>
</dbReference>
<dbReference type="InterPro" id="IPR028992">
    <property type="entry name" value="Hedgehog/Intein_dom"/>
</dbReference>
<proteinExistence type="predicted"/>
<protein>
    <submittedName>
        <fullName evidence="2">Hint domain-containing protein</fullName>
    </submittedName>
</protein>
<dbReference type="STRING" id="337701.SAMN05444398_11226"/>
<dbReference type="OrthoDB" id="6305173at2"/>